<feature type="transmembrane region" description="Helical" evidence="6">
    <location>
        <begin position="136"/>
        <end position="157"/>
    </location>
</feature>
<feature type="transmembrane region" description="Helical" evidence="6">
    <location>
        <begin position="194"/>
        <end position="218"/>
    </location>
</feature>
<evidence type="ECO:0000256" key="5">
    <source>
        <dbReference type="ARBA" id="ARBA00023136"/>
    </source>
</evidence>
<dbReference type="InterPro" id="IPR050833">
    <property type="entry name" value="Poly_Biosynth_Transport"/>
</dbReference>
<evidence type="ECO:0000256" key="4">
    <source>
        <dbReference type="ARBA" id="ARBA00022989"/>
    </source>
</evidence>
<feature type="transmembrane region" description="Helical" evidence="6">
    <location>
        <begin position="317"/>
        <end position="339"/>
    </location>
</feature>
<dbReference type="EMBL" id="FWFV01000003">
    <property type="protein sequence ID" value="SLN34834.1"/>
    <property type="molecule type" value="Genomic_DNA"/>
</dbReference>
<evidence type="ECO:0000256" key="6">
    <source>
        <dbReference type="SAM" id="Phobius"/>
    </source>
</evidence>
<name>A0A1Y5S8M4_9RHOB</name>
<accession>A0A1Y5S8M4</accession>
<feature type="transmembrane region" description="Helical" evidence="6">
    <location>
        <begin position="103"/>
        <end position="124"/>
    </location>
</feature>
<dbReference type="AlphaFoldDB" id="A0A1Y5S8M4"/>
<feature type="transmembrane region" description="Helical" evidence="6">
    <location>
        <begin position="359"/>
        <end position="379"/>
    </location>
</feature>
<protein>
    <submittedName>
        <fullName evidence="7">Inner membrane protein YghQ</fullName>
    </submittedName>
</protein>
<feature type="transmembrane region" description="Helical" evidence="6">
    <location>
        <begin position="20"/>
        <end position="44"/>
    </location>
</feature>
<reference evidence="7 8" key="1">
    <citation type="submission" date="2017-03" db="EMBL/GenBank/DDBJ databases">
        <authorList>
            <person name="Afonso C.L."/>
            <person name="Miller P.J."/>
            <person name="Scott M.A."/>
            <person name="Spackman E."/>
            <person name="Goraichik I."/>
            <person name="Dimitrov K.M."/>
            <person name="Suarez D.L."/>
            <person name="Swayne D.E."/>
        </authorList>
    </citation>
    <scope>NUCLEOTIDE SEQUENCE [LARGE SCALE GENOMIC DNA]</scope>
    <source>
        <strain evidence="7 8">CECT 7066</strain>
    </source>
</reference>
<feature type="transmembrane region" description="Helical" evidence="6">
    <location>
        <begin position="386"/>
        <end position="405"/>
    </location>
</feature>
<keyword evidence="3 6" id="KW-0812">Transmembrane</keyword>
<dbReference type="STRING" id="315423.SAMN04488020_103178"/>
<dbReference type="OrthoDB" id="493991at2"/>
<dbReference type="Proteomes" id="UP000193870">
    <property type="component" value="Unassembled WGS sequence"/>
</dbReference>
<proteinExistence type="predicted"/>
<dbReference type="PANTHER" id="PTHR30250:SF31">
    <property type="entry name" value="INNER MEMBRANE PROTEIN YGHQ"/>
    <property type="match status" value="1"/>
</dbReference>
<comment type="subcellular location">
    <subcellularLocation>
        <location evidence="1">Cell membrane</location>
        <topology evidence="1">Multi-pass membrane protein</topology>
    </subcellularLocation>
</comment>
<feature type="transmembrane region" description="Helical" evidence="6">
    <location>
        <begin position="417"/>
        <end position="438"/>
    </location>
</feature>
<sequence length="449" mass="48020">MIHLGKGRPYRGFLQTFDGLWGSLGIVLSSNVVVSGLTFATLVLTSRSLSPAGLGMLVMIEAYGRIFDQVLRLEPSQALIRQGTLHGHHPDDRPFRRLVKFGFMLDIGGSILAGAVAICSLPLLVDWFGFTPDTTLLVVLFCLTLLVPAPMTSQAMLRLFDRFGLIARIHVATAVLRLAGTAGLWTIGGDLVHFVLLLCAVSIFERVLPTLICLPLLLRRCGHGIGRTGMAGLQAENEGLWRSVWAANLNVLARSSIRHFDVVALSGFVGPAEIGLYVLGKRFAMLLIRLGSPLQLVVYPRMCQFAAGRKLSEMVRFVATLVACFAGLSALGLLAFHLAGADFVSRVFGADFAAATPIILVQLAGACLLLLATILNAALQAVRREGQLLTVSVVAAVAFYAPLPLLVPQHGVMGASFLYLLASAIVFFGCSVAFAAALRSEKRRSSVAG</sequence>
<gene>
    <name evidence="7" type="primary">yghQ</name>
    <name evidence="7" type="ORF">PAM7066_01458</name>
</gene>
<evidence type="ECO:0000313" key="8">
    <source>
        <dbReference type="Proteomes" id="UP000193870"/>
    </source>
</evidence>
<feature type="transmembrane region" description="Helical" evidence="6">
    <location>
        <begin position="169"/>
        <end position="188"/>
    </location>
</feature>
<evidence type="ECO:0000256" key="2">
    <source>
        <dbReference type="ARBA" id="ARBA00022475"/>
    </source>
</evidence>
<keyword evidence="5 6" id="KW-0472">Membrane</keyword>
<evidence type="ECO:0000256" key="3">
    <source>
        <dbReference type="ARBA" id="ARBA00022692"/>
    </source>
</evidence>
<evidence type="ECO:0000256" key="1">
    <source>
        <dbReference type="ARBA" id="ARBA00004651"/>
    </source>
</evidence>
<dbReference type="RefSeq" id="WP_085853467.1">
    <property type="nucleotide sequence ID" value="NZ_FOPF01000003.1"/>
</dbReference>
<evidence type="ECO:0000313" key="7">
    <source>
        <dbReference type="EMBL" id="SLN34834.1"/>
    </source>
</evidence>
<dbReference type="PANTHER" id="PTHR30250">
    <property type="entry name" value="PST FAMILY PREDICTED COLANIC ACID TRANSPORTER"/>
    <property type="match status" value="1"/>
</dbReference>
<keyword evidence="2" id="KW-1003">Cell membrane</keyword>
<dbReference type="GO" id="GO:0005886">
    <property type="term" value="C:plasma membrane"/>
    <property type="evidence" value="ECO:0007669"/>
    <property type="project" value="UniProtKB-SubCell"/>
</dbReference>
<keyword evidence="4 6" id="KW-1133">Transmembrane helix</keyword>
<organism evidence="7 8">
    <name type="scientific">Palleronia marisminoris</name>
    <dbReference type="NCBI Taxonomy" id="315423"/>
    <lineage>
        <taxon>Bacteria</taxon>
        <taxon>Pseudomonadati</taxon>
        <taxon>Pseudomonadota</taxon>
        <taxon>Alphaproteobacteria</taxon>
        <taxon>Rhodobacterales</taxon>
        <taxon>Roseobacteraceae</taxon>
        <taxon>Palleronia</taxon>
    </lineage>
</organism>
<keyword evidence="8" id="KW-1185">Reference proteome</keyword>